<dbReference type="STRING" id="633813.SAMN04488087_1904"/>
<organism evidence="3 4">
    <name type="scientific">Rhodothermus profundi</name>
    <dbReference type="NCBI Taxonomy" id="633813"/>
    <lineage>
        <taxon>Bacteria</taxon>
        <taxon>Pseudomonadati</taxon>
        <taxon>Rhodothermota</taxon>
        <taxon>Rhodothermia</taxon>
        <taxon>Rhodothermales</taxon>
        <taxon>Rhodothermaceae</taxon>
        <taxon>Rhodothermus</taxon>
    </lineage>
</organism>
<accession>A0A1M6V582</accession>
<dbReference type="InterPro" id="IPR010154">
    <property type="entry name" value="CRISPR-assoc_Cas7/Cst2/DevR"/>
</dbReference>
<gene>
    <name evidence="3" type="ORF">SAMN04488087_1904</name>
</gene>
<dbReference type="InterPro" id="IPR013414">
    <property type="entry name" value="Cas7/Cst2/DevR_sub_I-B/Tneap"/>
</dbReference>
<dbReference type="NCBIfam" id="TIGR01875">
    <property type="entry name" value="cas_MJ0381"/>
    <property type="match status" value="1"/>
</dbReference>
<dbReference type="Proteomes" id="UP000185812">
    <property type="component" value="Unassembled WGS sequence"/>
</dbReference>
<evidence type="ECO:0000256" key="1">
    <source>
        <dbReference type="ARBA" id="ARBA00023118"/>
    </source>
</evidence>
<reference evidence="4" key="1">
    <citation type="submission" date="2016-11" db="EMBL/GenBank/DDBJ databases">
        <authorList>
            <person name="Varghese N."/>
            <person name="Submissions S."/>
        </authorList>
    </citation>
    <scope>NUCLEOTIDE SEQUENCE [LARGE SCALE GENOMIC DNA]</scope>
    <source>
        <strain evidence="4">DSM 22212</strain>
    </source>
</reference>
<protein>
    <submittedName>
        <fullName evidence="3">CRISPR-associated autoregulator, Cst2 family</fullName>
    </submittedName>
</protein>
<name>A0A1M6V582_9BACT</name>
<dbReference type="Pfam" id="PF01905">
    <property type="entry name" value="DevR"/>
    <property type="match status" value="1"/>
</dbReference>
<dbReference type="OrthoDB" id="9781560at2"/>
<proteinExistence type="predicted"/>
<evidence type="ECO:0000256" key="2">
    <source>
        <dbReference type="ARBA" id="ARBA00025626"/>
    </source>
</evidence>
<keyword evidence="1" id="KW-0051">Antiviral defense</keyword>
<dbReference type="RefSeq" id="WP_072715745.1">
    <property type="nucleotide sequence ID" value="NZ_FRAU01000006.1"/>
</dbReference>
<evidence type="ECO:0000313" key="3">
    <source>
        <dbReference type="EMBL" id="SHK76544.1"/>
    </source>
</evidence>
<comment type="function">
    <text evidence="2">CRISPR (clustered regularly interspaced short palindromic repeat) is an adaptive immune system that provides protection against mobile genetic elements (viruses, transposable elements and conjugative plasmids). CRISPR clusters contain spacers, sequences complementary to antecedent mobile elements, and target invading nucleic acids. CRISPR clusters are transcribed and processed into CRISPR RNA (crRNA).</text>
</comment>
<dbReference type="GO" id="GO:0051607">
    <property type="term" value="P:defense response to virus"/>
    <property type="evidence" value="ECO:0007669"/>
    <property type="project" value="UniProtKB-KW"/>
</dbReference>
<keyword evidence="4" id="KW-1185">Reference proteome</keyword>
<dbReference type="EMBL" id="FRAU01000006">
    <property type="protein sequence ID" value="SHK76544.1"/>
    <property type="molecule type" value="Genomic_DNA"/>
</dbReference>
<dbReference type="AlphaFoldDB" id="A0A1M6V582"/>
<dbReference type="NCBIfam" id="TIGR02585">
    <property type="entry name" value="cas_Cst2_DevR"/>
    <property type="match status" value="1"/>
</dbReference>
<evidence type="ECO:0000313" key="4">
    <source>
        <dbReference type="Proteomes" id="UP000185812"/>
    </source>
</evidence>
<sequence>MAFITGIQVIHAPASALNNAGMQTGSATENAVVVKALRVNGRSYPYVSAQAYRYWLRRTLEQMQPEGWTVAPIFREKKVAYTDANPIEYADDDVFGYMRAPGKSIEAADSRAAFVDATETKETVTRVSPFRVGTLVAMSDGVVQDFGTMSRHEGDPVPHEHQFYRASLKGMFSIDLGRIGVFTYENRTGFLNLDDTRRKLAEARGLVHDEKNRAYRLPDHVRLQRIRALLSAMPVVDGGAKQALHYTDVNPVVVVMAVVRGGNNPFYYAIDGDREGLARPVPEAFQEIGEIWGDQILSPLYIGWVEGYAPEGRRQLEAMRETLQQAYPHGVVLGHPRRVFAQLADELSRHPEWLA</sequence>